<proteinExistence type="predicted"/>
<dbReference type="EMBL" id="JABXJJ020000021">
    <property type="protein sequence ID" value="MDI5971244.1"/>
    <property type="molecule type" value="Genomic_DNA"/>
</dbReference>
<sequence length="247" mass="23366">MARRRTDLVKAGAPAPAPEPSGELLPQPRTAPDTAELVLRPEEVLAVPPDARDISAELAAPPRRRLPWATLLLSGCVVAALAFTGGVLVEKNQSPAGARGGAAAFAGARGGAAGSGAAAGRTFGGTRGGTAAGGAGGAAGGAAAGMTTGTVKLVDGSTIYVSDAQGDIVKVTTAKSTTVSESKNGKVADLQPGQTVTVRGSADSSGDIKASTVTEGGPTGGFGGFGGGRGFGGGAAGGAGSSAGSGG</sequence>
<name>A0AA90H0W4_9ACTN</name>
<accession>A0AA90H0W4</accession>
<feature type="region of interest" description="Disordered" evidence="1">
    <location>
        <begin position="1"/>
        <end position="29"/>
    </location>
</feature>
<keyword evidence="2" id="KW-0812">Transmembrane</keyword>
<feature type="transmembrane region" description="Helical" evidence="2">
    <location>
        <begin position="68"/>
        <end position="89"/>
    </location>
</feature>
<evidence type="ECO:0000256" key="1">
    <source>
        <dbReference type="SAM" id="MobiDB-lite"/>
    </source>
</evidence>
<comment type="caution">
    <text evidence="3">The sequence shown here is derived from an EMBL/GenBank/DDBJ whole genome shotgun (WGS) entry which is preliminary data.</text>
</comment>
<dbReference type="RefSeq" id="WP_271317200.1">
    <property type="nucleotide sequence ID" value="NZ_JABXJJ020000021.1"/>
</dbReference>
<evidence type="ECO:0000313" key="3">
    <source>
        <dbReference type="EMBL" id="MDI5971244.1"/>
    </source>
</evidence>
<organism evidence="3">
    <name type="scientific">Streptantibioticus silvisoli</name>
    <dbReference type="NCBI Taxonomy" id="2705255"/>
    <lineage>
        <taxon>Bacteria</taxon>
        <taxon>Bacillati</taxon>
        <taxon>Actinomycetota</taxon>
        <taxon>Actinomycetes</taxon>
        <taxon>Kitasatosporales</taxon>
        <taxon>Streptomycetaceae</taxon>
        <taxon>Streptantibioticus</taxon>
    </lineage>
</organism>
<protein>
    <recommendedName>
        <fullName evidence="4">DUF5666 domain-containing protein</fullName>
    </recommendedName>
</protein>
<feature type="compositionally biased region" description="Polar residues" evidence="1">
    <location>
        <begin position="192"/>
        <end position="204"/>
    </location>
</feature>
<keyword evidence="2" id="KW-1133">Transmembrane helix</keyword>
<dbReference type="AlphaFoldDB" id="A0AA90H0W4"/>
<keyword evidence="2" id="KW-0472">Membrane</keyword>
<gene>
    <name evidence="3" type="ORF">POF50_018160</name>
</gene>
<evidence type="ECO:0000256" key="2">
    <source>
        <dbReference type="SAM" id="Phobius"/>
    </source>
</evidence>
<reference evidence="3" key="1">
    <citation type="submission" date="2023-05" db="EMBL/GenBank/DDBJ databases">
        <title>Streptantibioticus silvisoli sp. nov., acidotolerant actinomycetes 1 from pine litter.</title>
        <authorList>
            <person name="Swiecimska M."/>
            <person name="Golinska P."/>
            <person name="Sangal V."/>
            <person name="Wachnowicz B."/>
            <person name="Goodfellow M."/>
        </authorList>
    </citation>
    <scope>NUCLEOTIDE SEQUENCE</scope>
    <source>
        <strain evidence="3">SL13</strain>
    </source>
</reference>
<evidence type="ECO:0008006" key="4">
    <source>
        <dbReference type="Google" id="ProtNLM"/>
    </source>
</evidence>
<feature type="region of interest" description="Disordered" evidence="1">
    <location>
        <begin position="191"/>
        <end position="225"/>
    </location>
</feature>